<comment type="subcellular location">
    <subcellularLocation>
        <location evidence="1">Secreted</location>
    </subcellularLocation>
</comment>
<keyword evidence="3 4" id="KW-1015">Disulfide bond</keyword>
<feature type="disulfide bond" evidence="4">
    <location>
        <begin position="33"/>
        <end position="64"/>
    </location>
</feature>
<evidence type="ECO:0000313" key="6">
    <source>
        <dbReference type="EMBL" id="EYC10682.1"/>
    </source>
</evidence>
<comment type="caution">
    <text evidence="6">The sequence shown here is derived from an EMBL/GenBank/DDBJ whole genome shotgun (WGS) entry which is preliminary data.</text>
</comment>
<dbReference type="InterPro" id="IPR000884">
    <property type="entry name" value="TSP1_rpt"/>
</dbReference>
<name>A0A016U761_9BILA</name>
<keyword evidence="7" id="KW-1185">Reference proteome</keyword>
<keyword evidence="5" id="KW-0732">Signal</keyword>
<evidence type="ECO:0008006" key="8">
    <source>
        <dbReference type="Google" id="ProtNLM"/>
    </source>
</evidence>
<dbReference type="GO" id="GO:0030198">
    <property type="term" value="P:extracellular matrix organization"/>
    <property type="evidence" value="ECO:0007669"/>
    <property type="project" value="InterPro"/>
</dbReference>
<dbReference type="OrthoDB" id="5814375at2759"/>
<gene>
    <name evidence="6" type="primary">Acey_s0054.g2494</name>
    <name evidence="6" type="ORF">Y032_0054g2494</name>
</gene>
<dbReference type="Proteomes" id="UP000024635">
    <property type="component" value="Unassembled WGS sequence"/>
</dbReference>
<evidence type="ECO:0000256" key="3">
    <source>
        <dbReference type="ARBA" id="ARBA00023157"/>
    </source>
</evidence>
<dbReference type="InterPro" id="IPR036397">
    <property type="entry name" value="RNaseH_sf"/>
</dbReference>
<dbReference type="STRING" id="53326.A0A016U761"/>
<dbReference type="InterPro" id="IPR036383">
    <property type="entry name" value="TSP1_rpt_sf"/>
</dbReference>
<organism evidence="6 7">
    <name type="scientific">Ancylostoma ceylanicum</name>
    <dbReference type="NCBI Taxonomy" id="53326"/>
    <lineage>
        <taxon>Eukaryota</taxon>
        <taxon>Metazoa</taxon>
        <taxon>Ecdysozoa</taxon>
        <taxon>Nematoda</taxon>
        <taxon>Chromadorea</taxon>
        <taxon>Rhabditida</taxon>
        <taxon>Rhabditina</taxon>
        <taxon>Rhabditomorpha</taxon>
        <taxon>Strongyloidea</taxon>
        <taxon>Ancylostomatidae</taxon>
        <taxon>Ancylostomatinae</taxon>
        <taxon>Ancylostoma</taxon>
    </lineage>
</organism>
<dbReference type="PROSITE" id="PS50092">
    <property type="entry name" value="TSP1"/>
    <property type="match status" value="1"/>
</dbReference>
<proteinExistence type="predicted"/>
<feature type="disulfide bond" evidence="4">
    <location>
        <begin position="29"/>
        <end position="59"/>
    </location>
</feature>
<dbReference type="PRINTS" id="PR01857">
    <property type="entry name" value="ADAMTSFAMILY"/>
</dbReference>
<feature type="signal peptide" evidence="5">
    <location>
        <begin position="1"/>
        <end position="17"/>
    </location>
</feature>
<protein>
    <recommendedName>
        <fullName evidence="8">Thrombospondin type 1 domain protein</fullName>
    </recommendedName>
</protein>
<reference evidence="7" key="1">
    <citation type="journal article" date="2015" name="Nat. Genet.">
        <title>The genome and transcriptome of the zoonotic hookworm Ancylostoma ceylanicum identify infection-specific gene families.</title>
        <authorList>
            <person name="Schwarz E.M."/>
            <person name="Hu Y."/>
            <person name="Antoshechkin I."/>
            <person name="Miller M.M."/>
            <person name="Sternberg P.W."/>
            <person name="Aroian R.V."/>
        </authorList>
    </citation>
    <scope>NUCLEOTIDE SEQUENCE</scope>
    <source>
        <strain evidence="7">HY135</strain>
    </source>
</reference>
<evidence type="ECO:0000256" key="1">
    <source>
        <dbReference type="ARBA" id="ARBA00004613"/>
    </source>
</evidence>
<dbReference type="GO" id="GO:0004222">
    <property type="term" value="F:metalloendopeptidase activity"/>
    <property type="evidence" value="ECO:0007669"/>
    <property type="project" value="TreeGrafter"/>
</dbReference>
<keyword evidence="2" id="KW-0964">Secreted</keyword>
<dbReference type="GO" id="GO:0003676">
    <property type="term" value="F:nucleic acid binding"/>
    <property type="evidence" value="ECO:0007669"/>
    <property type="project" value="InterPro"/>
</dbReference>
<dbReference type="SUPFAM" id="SSF82895">
    <property type="entry name" value="TSP-1 type 1 repeat"/>
    <property type="match status" value="1"/>
</dbReference>
<dbReference type="GO" id="GO:0006508">
    <property type="term" value="P:proteolysis"/>
    <property type="evidence" value="ECO:0007669"/>
    <property type="project" value="TreeGrafter"/>
</dbReference>
<evidence type="ECO:0000256" key="5">
    <source>
        <dbReference type="SAM" id="SignalP"/>
    </source>
</evidence>
<evidence type="ECO:0000256" key="4">
    <source>
        <dbReference type="PIRSR" id="PIRSR613273-3"/>
    </source>
</evidence>
<feature type="chain" id="PRO_5001488918" description="Thrombospondin type 1 domain protein" evidence="5">
    <location>
        <begin position="18"/>
        <end position="404"/>
    </location>
</feature>
<dbReference type="Gene3D" id="3.30.420.10">
    <property type="entry name" value="Ribonuclease H-like superfamily/Ribonuclease H"/>
    <property type="match status" value="1"/>
</dbReference>
<feature type="disulfide bond" evidence="4">
    <location>
        <begin position="44"/>
        <end position="49"/>
    </location>
</feature>
<dbReference type="AlphaFoldDB" id="A0A016U761"/>
<accession>A0A016U761</accession>
<dbReference type="GO" id="GO:0005576">
    <property type="term" value="C:extracellular region"/>
    <property type="evidence" value="ECO:0007669"/>
    <property type="project" value="UniProtKB-SubCell"/>
</dbReference>
<sequence length="404" mass="45307">MRLCFLYLTQLWSLASALGWAGWSPWTPCSRTCGGGVSQQLRRCLDIKCSGHSVRFRVCNEKECDTLHRTSRETICGGEEILSKQQCEVVCKSRTSGSHFLWRMADGAPCQADSNRAVCSHGTCQVVGCDDVIGSSLRFDVCGVCGGRGDSCDSAQFVWKESGEFTECPSSCTQAARDFHEGKDDDVRESRAIVVCINANTGRVVPERLCADRKRPPAKTKPCPLLICPSRLLLNRAANGEMENMVFSDEKIFTVEQVLNKQKDRLWLKGKNSVSPSLFSVTRKQGPLSIMVWARITQSGRTPLVFLEKGSKMNAKMYRSLVLETHLKPCAKKHFRNARWIFQQDSAPCHTALSTQGWLRDNVPDFISPTQLLAGSPYLYPMDFRIWSILESEAVLHRHRALQF</sequence>
<dbReference type="PANTHER" id="PTHR13723:SF305">
    <property type="entry name" value="PROTEIN MADD-4"/>
    <property type="match status" value="1"/>
</dbReference>
<dbReference type="PANTHER" id="PTHR13723">
    <property type="entry name" value="ADAMTS A DISINTEGRIN AND METALLOPROTEASE WITH THROMBOSPONDIN MOTIFS PROTEASE"/>
    <property type="match status" value="1"/>
</dbReference>
<dbReference type="InterPro" id="IPR013273">
    <property type="entry name" value="ADAMTS/ADAMTS-like"/>
</dbReference>
<dbReference type="InterPro" id="IPR050439">
    <property type="entry name" value="ADAMTS_ADAMTS-like"/>
</dbReference>
<evidence type="ECO:0000256" key="2">
    <source>
        <dbReference type="ARBA" id="ARBA00022525"/>
    </source>
</evidence>
<evidence type="ECO:0000313" key="7">
    <source>
        <dbReference type="Proteomes" id="UP000024635"/>
    </source>
</evidence>
<dbReference type="Gene3D" id="2.20.100.10">
    <property type="entry name" value="Thrombospondin type-1 (TSP1) repeat"/>
    <property type="match status" value="1"/>
</dbReference>
<dbReference type="Pfam" id="PF00090">
    <property type="entry name" value="TSP_1"/>
    <property type="match status" value="1"/>
</dbReference>
<dbReference type="SMART" id="SM00209">
    <property type="entry name" value="TSP1"/>
    <property type="match status" value="2"/>
</dbReference>
<dbReference type="EMBL" id="JARK01001390">
    <property type="protein sequence ID" value="EYC10682.1"/>
    <property type="molecule type" value="Genomic_DNA"/>
</dbReference>